<dbReference type="Proteomes" id="UP000192468">
    <property type="component" value="Unassembled WGS sequence"/>
</dbReference>
<organism evidence="2 3">
    <name type="scientific">Clostridium acidisoli DSM 12555</name>
    <dbReference type="NCBI Taxonomy" id="1121291"/>
    <lineage>
        <taxon>Bacteria</taxon>
        <taxon>Bacillati</taxon>
        <taxon>Bacillota</taxon>
        <taxon>Clostridia</taxon>
        <taxon>Eubacteriales</taxon>
        <taxon>Clostridiaceae</taxon>
        <taxon>Clostridium</taxon>
    </lineage>
</organism>
<dbReference type="RefSeq" id="WP_084116121.1">
    <property type="nucleotide sequence ID" value="NZ_FWXH01000007.1"/>
</dbReference>
<keyword evidence="1" id="KW-0472">Membrane</keyword>
<dbReference type="SUPFAM" id="SSF82171">
    <property type="entry name" value="DPP6 N-terminal domain-like"/>
    <property type="match status" value="1"/>
</dbReference>
<accession>A0A1W1XLI8</accession>
<evidence type="ECO:0000313" key="3">
    <source>
        <dbReference type="Proteomes" id="UP000192468"/>
    </source>
</evidence>
<name>A0A1W1XLI8_9CLOT</name>
<sequence>MIKALKHVSIWIVISLVIQFGALYYVDKYYLRTETKFKISKMVTKAPQKEAISINIPADANKINASYDGKFISYCEGQSLKILDATSGQVKEVVPDKGNKILFYNWVSDRHRIMIAEEPEENSGKIQLKAYDAAKSIKNNINDNITWSSSSSTVDDIQISPATNLIYVKVKRNSYKSEIYENNVMNEVTKIDTTSSKIGNIRIIPNKDELIYEDLSSNRIVSTNDKVSMNFSNIQNPVILGADDDNDVFIGNQVNGLITNIYYGKTETPTSEWQSLVVPGGAEPDDLHVTEGGIIYKNDSLKGQVTALKTNQMTSYKGTLIKMTDKEILSQESGKLLTTDYK</sequence>
<protein>
    <submittedName>
        <fullName evidence="2">Uncharacterized protein</fullName>
    </submittedName>
</protein>
<dbReference type="OrthoDB" id="1630871at2"/>
<gene>
    <name evidence="2" type="ORF">SAMN02745134_02294</name>
</gene>
<evidence type="ECO:0000313" key="2">
    <source>
        <dbReference type="EMBL" id="SMC24755.1"/>
    </source>
</evidence>
<evidence type="ECO:0000256" key="1">
    <source>
        <dbReference type="SAM" id="Phobius"/>
    </source>
</evidence>
<proteinExistence type="predicted"/>
<dbReference type="STRING" id="1121291.SAMN02745134_02294"/>
<dbReference type="EMBL" id="FWXH01000007">
    <property type="protein sequence ID" value="SMC24755.1"/>
    <property type="molecule type" value="Genomic_DNA"/>
</dbReference>
<keyword evidence="1" id="KW-0812">Transmembrane</keyword>
<dbReference type="AlphaFoldDB" id="A0A1W1XLI8"/>
<keyword evidence="3" id="KW-1185">Reference proteome</keyword>
<keyword evidence="1" id="KW-1133">Transmembrane helix</keyword>
<reference evidence="2 3" key="1">
    <citation type="submission" date="2017-04" db="EMBL/GenBank/DDBJ databases">
        <authorList>
            <person name="Afonso C.L."/>
            <person name="Miller P.J."/>
            <person name="Scott M.A."/>
            <person name="Spackman E."/>
            <person name="Goraichik I."/>
            <person name="Dimitrov K.M."/>
            <person name="Suarez D.L."/>
            <person name="Swayne D.E."/>
        </authorList>
    </citation>
    <scope>NUCLEOTIDE SEQUENCE [LARGE SCALE GENOMIC DNA]</scope>
    <source>
        <strain evidence="2 3">DSM 12555</strain>
    </source>
</reference>
<feature type="transmembrane region" description="Helical" evidence="1">
    <location>
        <begin position="7"/>
        <end position="26"/>
    </location>
</feature>